<evidence type="ECO:0000313" key="2">
    <source>
        <dbReference type="EMBL" id="KAJ8914416.1"/>
    </source>
</evidence>
<gene>
    <name evidence="2" type="ORF">NQ315_017510</name>
</gene>
<name>A0AAV8VJ92_9CUCU</name>
<dbReference type="InterPro" id="IPR055469">
    <property type="entry name" value="DUF7041"/>
</dbReference>
<protein>
    <recommendedName>
        <fullName evidence="1">DUF7041 domain-containing protein</fullName>
    </recommendedName>
</protein>
<dbReference type="AlphaFoldDB" id="A0AAV8VJ92"/>
<organism evidence="2 3">
    <name type="scientific">Exocentrus adspersus</name>
    <dbReference type="NCBI Taxonomy" id="1586481"/>
    <lineage>
        <taxon>Eukaryota</taxon>
        <taxon>Metazoa</taxon>
        <taxon>Ecdysozoa</taxon>
        <taxon>Arthropoda</taxon>
        <taxon>Hexapoda</taxon>
        <taxon>Insecta</taxon>
        <taxon>Pterygota</taxon>
        <taxon>Neoptera</taxon>
        <taxon>Endopterygota</taxon>
        <taxon>Coleoptera</taxon>
        <taxon>Polyphaga</taxon>
        <taxon>Cucujiformia</taxon>
        <taxon>Chrysomeloidea</taxon>
        <taxon>Cerambycidae</taxon>
        <taxon>Lamiinae</taxon>
        <taxon>Acanthocinini</taxon>
        <taxon>Exocentrus</taxon>
    </lineage>
</organism>
<accession>A0AAV8VJ92</accession>
<feature type="domain" description="DUF7041" evidence="1">
    <location>
        <begin position="10"/>
        <end position="70"/>
    </location>
</feature>
<dbReference type="PANTHER" id="PTHR33327">
    <property type="entry name" value="ENDONUCLEASE"/>
    <property type="match status" value="1"/>
</dbReference>
<evidence type="ECO:0000313" key="3">
    <source>
        <dbReference type="Proteomes" id="UP001159042"/>
    </source>
</evidence>
<dbReference type="Pfam" id="PF23055">
    <property type="entry name" value="DUF7041"/>
    <property type="match status" value="1"/>
</dbReference>
<comment type="caution">
    <text evidence="2">The sequence shown here is derived from an EMBL/GenBank/DDBJ whole genome shotgun (WGS) entry which is preliminary data.</text>
</comment>
<reference evidence="2 3" key="1">
    <citation type="journal article" date="2023" name="Insect Mol. Biol.">
        <title>Genome sequencing provides insights into the evolution of gene families encoding plant cell wall-degrading enzymes in longhorned beetles.</title>
        <authorList>
            <person name="Shin N.R."/>
            <person name="Okamura Y."/>
            <person name="Kirsch R."/>
            <person name="Pauchet Y."/>
        </authorList>
    </citation>
    <scope>NUCLEOTIDE SEQUENCE [LARGE SCALE GENOMIC DNA]</scope>
    <source>
        <strain evidence="2">EAD_L_NR</strain>
    </source>
</reference>
<dbReference type="Proteomes" id="UP001159042">
    <property type="component" value="Unassembled WGS sequence"/>
</dbReference>
<proteinExistence type="predicted"/>
<dbReference type="EMBL" id="JANEYG010000072">
    <property type="protein sequence ID" value="KAJ8914416.1"/>
    <property type="molecule type" value="Genomic_DNA"/>
</dbReference>
<evidence type="ECO:0000259" key="1">
    <source>
        <dbReference type="Pfam" id="PF23055"/>
    </source>
</evidence>
<sequence length="172" mass="19289">MGLGFSVAWGVTSEEQKFSYVSQALDPRVAVEVREIIVNTPAENAYKTLKTQLVKRLNTFQEQKTRRLLEMEEMGDRKPSQFLRHLQTLAGTTVSDSMLRTLWFSRLPSSMQTMLAAQQDLSLERLADLADSILDLTGNRATVAAIANIDVASQIQQILSPLHEELANLWPS</sequence>
<keyword evidence="3" id="KW-1185">Reference proteome</keyword>
<dbReference type="PANTHER" id="PTHR33327:SF3">
    <property type="entry name" value="RNA-DIRECTED DNA POLYMERASE"/>
    <property type="match status" value="1"/>
</dbReference>